<comment type="similarity">
    <text evidence="2">Belongs to the polysaccharide synthase family.</text>
</comment>
<feature type="transmembrane region" description="Helical" evidence="7">
    <location>
        <begin position="413"/>
        <end position="435"/>
    </location>
</feature>
<dbReference type="GO" id="GO:0005886">
    <property type="term" value="C:plasma membrane"/>
    <property type="evidence" value="ECO:0007669"/>
    <property type="project" value="UniProtKB-SubCell"/>
</dbReference>
<protein>
    <submittedName>
        <fullName evidence="8">Colanic acid exporter</fullName>
    </submittedName>
</protein>
<evidence type="ECO:0000313" key="9">
    <source>
        <dbReference type="Proteomes" id="UP001158598"/>
    </source>
</evidence>
<feature type="transmembrane region" description="Helical" evidence="7">
    <location>
        <begin position="143"/>
        <end position="164"/>
    </location>
</feature>
<keyword evidence="6 7" id="KW-0472">Membrane</keyword>
<dbReference type="RefSeq" id="WP_282213427.1">
    <property type="nucleotide sequence ID" value="NZ_OX458332.1"/>
</dbReference>
<accession>A0AA35UBW1</accession>
<evidence type="ECO:0000256" key="1">
    <source>
        <dbReference type="ARBA" id="ARBA00004651"/>
    </source>
</evidence>
<feature type="transmembrane region" description="Helical" evidence="7">
    <location>
        <begin position="300"/>
        <end position="320"/>
    </location>
</feature>
<sequence length="483" mass="52199">MTLKRRTFSAVRWTAAAGVFRALLQIAQVAVLARLLSPADYGLMAMVSVVLGFGGLFADLGVNSAFVQRREVTLGQRSSLFWLNVAVSSGIALLLVALSPLLSTFFGDGRLTPMLMLSASTFVLGALGQQLKMAAEKALHFRPVILTEVSAAIMGFVAAVLMALGGWGVYALVLSGIVSASAGTLLAWLFLADGWRPMWRLRLSDVRSFLGFGTALIVNNVANQINLTLDIFLGGKLLSAAALGLYSVPRNLALQVQFMVNPVITRVGFPLISQVQHDVARVRSIYLQTLNMTASTNAPVYVGMAFFAPEIVALMLGPGWERSGELLRILALWGGIRSTANPVGSLLLGMGRADLSMKWNLALLFLYPPALWFGSHFGPEGMAWTMLGLMMTFFIPGWYFLVRPLCKAGLVEYAIAALRPFVFSGIAIAPAHFLALQIDEPVLRLVLGIGIAAPLYLAVSHLGNREWFRAMLQLAGRRQVAES</sequence>
<dbReference type="Pfam" id="PF13440">
    <property type="entry name" value="Polysacc_synt_3"/>
    <property type="match status" value="1"/>
</dbReference>
<evidence type="ECO:0000256" key="5">
    <source>
        <dbReference type="ARBA" id="ARBA00022989"/>
    </source>
</evidence>
<reference evidence="8" key="1">
    <citation type="submission" date="2023-03" db="EMBL/GenBank/DDBJ databases">
        <authorList>
            <person name="Pearce D."/>
        </authorList>
    </citation>
    <scope>NUCLEOTIDE SEQUENCE</scope>
    <source>
        <strain evidence="8">Mc</strain>
    </source>
</reference>
<feature type="transmembrane region" description="Helical" evidence="7">
    <location>
        <begin position="43"/>
        <end position="67"/>
    </location>
</feature>
<keyword evidence="4 7" id="KW-0812">Transmembrane</keyword>
<dbReference type="EMBL" id="OX458332">
    <property type="protein sequence ID" value="CAI8723539.1"/>
    <property type="molecule type" value="Genomic_DNA"/>
</dbReference>
<gene>
    <name evidence="8" type="ORF">MCNOR_0139</name>
</gene>
<dbReference type="AlphaFoldDB" id="A0AA35UBW1"/>
<feature type="transmembrane region" description="Helical" evidence="7">
    <location>
        <begin position="441"/>
        <end position="459"/>
    </location>
</feature>
<feature type="transmembrane region" description="Helical" evidence="7">
    <location>
        <begin position="170"/>
        <end position="192"/>
    </location>
</feature>
<feature type="transmembrane region" description="Helical" evidence="7">
    <location>
        <begin position="381"/>
        <end position="401"/>
    </location>
</feature>
<comment type="subcellular location">
    <subcellularLocation>
        <location evidence="1">Cell membrane</location>
        <topology evidence="1">Multi-pass membrane protein</topology>
    </subcellularLocation>
</comment>
<keyword evidence="3" id="KW-1003">Cell membrane</keyword>
<evidence type="ECO:0000256" key="7">
    <source>
        <dbReference type="SAM" id="Phobius"/>
    </source>
</evidence>
<dbReference type="NCBIfam" id="NF007773">
    <property type="entry name" value="PRK10459.1"/>
    <property type="match status" value="1"/>
</dbReference>
<evidence type="ECO:0000313" key="8">
    <source>
        <dbReference type="EMBL" id="CAI8723539.1"/>
    </source>
</evidence>
<dbReference type="PANTHER" id="PTHR30250:SF10">
    <property type="entry name" value="LIPOPOLYSACCHARIDE BIOSYNTHESIS PROTEIN WZXC"/>
    <property type="match status" value="1"/>
</dbReference>
<dbReference type="Proteomes" id="UP001158598">
    <property type="component" value="Chromosome"/>
</dbReference>
<evidence type="ECO:0000256" key="4">
    <source>
        <dbReference type="ARBA" id="ARBA00022692"/>
    </source>
</evidence>
<evidence type="ECO:0000256" key="6">
    <source>
        <dbReference type="ARBA" id="ARBA00023136"/>
    </source>
</evidence>
<dbReference type="CDD" id="cd13127">
    <property type="entry name" value="MATE_tuaB_like"/>
    <property type="match status" value="1"/>
</dbReference>
<name>A0AA35UBW1_METCP</name>
<dbReference type="PANTHER" id="PTHR30250">
    <property type="entry name" value="PST FAMILY PREDICTED COLANIC ACID TRANSPORTER"/>
    <property type="match status" value="1"/>
</dbReference>
<feature type="transmembrane region" description="Helical" evidence="7">
    <location>
        <begin position="114"/>
        <end position="131"/>
    </location>
</feature>
<dbReference type="InterPro" id="IPR050833">
    <property type="entry name" value="Poly_Biosynth_Transport"/>
</dbReference>
<feature type="transmembrane region" description="Helical" evidence="7">
    <location>
        <begin position="79"/>
        <end position="102"/>
    </location>
</feature>
<evidence type="ECO:0000256" key="3">
    <source>
        <dbReference type="ARBA" id="ARBA00022475"/>
    </source>
</evidence>
<proteinExistence type="inferred from homology"/>
<organism evidence="8 9">
    <name type="scientific">Methylococcus capsulatus</name>
    <dbReference type="NCBI Taxonomy" id="414"/>
    <lineage>
        <taxon>Bacteria</taxon>
        <taxon>Pseudomonadati</taxon>
        <taxon>Pseudomonadota</taxon>
        <taxon>Gammaproteobacteria</taxon>
        <taxon>Methylococcales</taxon>
        <taxon>Methylococcaceae</taxon>
        <taxon>Methylococcus</taxon>
    </lineage>
</organism>
<keyword evidence="5 7" id="KW-1133">Transmembrane helix</keyword>
<evidence type="ECO:0000256" key="2">
    <source>
        <dbReference type="ARBA" id="ARBA00007430"/>
    </source>
</evidence>